<accession>A0A0C2WUI2</accession>
<feature type="transmembrane region" description="Helical" evidence="1">
    <location>
        <begin position="32"/>
        <end position="51"/>
    </location>
</feature>
<gene>
    <name evidence="2" type="ORF">M408DRAFT_328635</name>
</gene>
<keyword evidence="3" id="KW-1185">Reference proteome</keyword>
<evidence type="ECO:0000256" key="1">
    <source>
        <dbReference type="SAM" id="Phobius"/>
    </source>
</evidence>
<keyword evidence="1" id="KW-1133">Transmembrane helix</keyword>
<dbReference type="EMBL" id="KN824287">
    <property type="protein sequence ID" value="KIM29833.1"/>
    <property type="molecule type" value="Genomic_DNA"/>
</dbReference>
<feature type="transmembrane region" description="Helical" evidence="1">
    <location>
        <begin position="146"/>
        <end position="168"/>
    </location>
</feature>
<feature type="transmembrane region" description="Helical" evidence="1">
    <location>
        <begin position="72"/>
        <end position="96"/>
    </location>
</feature>
<keyword evidence="1" id="KW-0812">Transmembrane</keyword>
<evidence type="ECO:0000313" key="3">
    <source>
        <dbReference type="Proteomes" id="UP000054097"/>
    </source>
</evidence>
<proteinExistence type="predicted"/>
<reference evidence="2 3" key="1">
    <citation type="submission" date="2014-04" db="EMBL/GenBank/DDBJ databases">
        <authorList>
            <consortium name="DOE Joint Genome Institute"/>
            <person name="Kuo A."/>
            <person name="Zuccaro A."/>
            <person name="Kohler A."/>
            <person name="Nagy L.G."/>
            <person name="Floudas D."/>
            <person name="Copeland A."/>
            <person name="Barry K.W."/>
            <person name="Cichocki N."/>
            <person name="Veneault-Fourrey C."/>
            <person name="LaButti K."/>
            <person name="Lindquist E.A."/>
            <person name="Lipzen A."/>
            <person name="Lundell T."/>
            <person name="Morin E."/>
            <person name="Murat C."/>
            <person name="Sun H."/>
            <person name="Tunlid A."/>
            <person name="Henrissat B."/>
            <person name="Grigoriev I.V."/>
            <person name="Hibbett D.S."/>
            <person name="Martin F."/>
            <person name="Nordberg H.P."/>
            <person name="Cantor M.N."/>
            <person name="Hua S.X."/>
        </authorList>
    </citation>
    <scope>NUCLEOTIDE SEQUENCE [LARGE SCALE GENOMIC DNA]</scope>
    <source>
        <strain evidence="2 3">MAFF 305830</strain>
    </source>
</reference>
<organism evidence="2 3">
    <name type="scientific">Serendipita vermifera MAFF 305830</name>
    <dbReference type="NCBI Taxonomy" id="933852"/>
    <lineage>
        <taxon>Eukaryota</taxon>
        <taxon>Fungi</taxon>
        <taxon>Dikarya</taxon>
        <taxon>Basidiomycota</taxon>
        <taxon>Agaricomycotina</taxon>
        <taxon>Agaricomycetes</taxon>
        <taxon>Sebacinales</taxon>
        <taxon>Serendipitaceae</taxon>
        <taxon>Serendipita</taxon>
    </lineage>
</organism>
<keyword evidence="1" id="KW-0472">Membrane</keyword>
<dbReference type="AlphaFoldDB" id="A0A0C2WUI2"/>
<feature type="transmembrane region" description="Helical" evidence="1">
    <location>
        <begin position="180"/>
        <end position="200"/>
    </location>
</feature>
<protein>
    <submittedName>
        <fullName evidence="2">Uncharacterized protein</fullName>
    </submittedName>
</protein>
<evidence type="ECO:0000313" key="2">
    <source>
        <dbReference type="EMBL" id="KIM29833.1"/>
    </source>
</evidence>
<sequence>MPTRKSQQFDITYELPNLVDKFLQGWLGTLNSGSFASTVLAAVATALFVHIQEQMKFESSNAISAAASTASGDALLIFAYLGIIVNCGAAITSFLISSRLIETPFHSACAYEQDHDQVPKEGLSGDTLNSLFRRYLGWRSWHIFKLSWSFMLFFGIMCIFAELILYLWIVEPSMGVKISVSLSSFFLLLPLLAFSIGLLYSPKS</sequence>
<name>A0A0C2WUI2_SERVB</name>
<dbReference type="HOGENOM" id="CLU_088660_0_0_1"/>
<reference evidence="3" key="2">
    <citation type="submission" date="2015-01" db="EMBL/GenBank/DDBJ databases">
        <title>Evolutionary Origins and Diversification of the Mycorrhizal Mutualists.</title>
        <authorList>
            <consortium name="DOE Joint Genome Institute"/>
            <consortium name="Mycorrhizal Genomics Consortium"/>
            <person name="Kohler A."/>
            <person name="Kuo A."/>
            <person name="Nagy L.G."/>
            <person name="Floudas D."/>
            <person name="Copeland A."/>
            <person name="Barry K.W."/>
            <person name="Cichocki N."/>
            <person name="Veneault-Fourrey C."/>
            <person name="LaButti K."/>
            <person name="Lindquist E.A."/>
            <person name="Lipzen A."/>
            <person name="Lundell T."/>
            <person name="Morin E."/>
            <person name="Murat C."/>
            <person name="Riley R."/>
            <person name="Ohm R."/>
            <person name="Sun H."/>
            <person name="Tunlid A."/>
            <person name="Henrissat B."/>
            <person name="Grigoriev I.V."/>
            <person name="Hibbett D.S."/>
            <person name="Martin F."/>
        </authorList>
    </citation>
    <scope>NUCLEOTIDE SEQUENCE [LARGE SCALE GENOMIC DNA]</scope>
    <source>
        <strain evidence="3">MAFF 305830</strain>
    </source>
</reference>
<dbReference type="Proteomes" id="UP000054097">
    <property type="component" value="Unassembled WGS sequence"/>
</dbReference>